<evidence type="ECO:0000313" key="3">
    <source>
        <dbReference type="EMBL" id="CAB5062660.1"/>
    </source>
</evidence>
<evidence type="ECO:0000313" key="2">
    <source>
        <dbReference type="EMBL" id="CAB5018025.1"/>
    </source>
</evidence>
<reference evidence="3" key="1">
    <citation type="submission" date="2020-05" db="EMBL/GenBank/DDBJ databases">
        <authorList>
            <person name="Chiriac C."/>
            <person name="Salcher M."/>
            <person name="Ghai R."/>
            <person name="Kavagutti S V."/>
        </authorList>
    </citation>
    <scope>NUCLEOTIDE SEQUENCE</scope>
</reference>
<dbReference type="AlphaFoldDB" id="A0A6J7UAY8"/>
<gene>
    <name evidence="2" type="ORF">UFOPK4098_00690</name>
    <name evidence="3" type="ORF">UFOPK4347_00503</name>
</gene>
<keyword evidence="1" id="KW-1133">Transmembrane helix</keyword>
<name>A0A6J7UAY8_9ZZZZ</name>
<feature type="transmembrane region" description="Helical" evidence="1">
    <location>
        <begin position="6"/>
        <end position="24"/>
    </location>
</feature>
<dbReference type="EMBL" id="CAFBPN010000028">
    <property type="protein sequence ID" value="CAB5018025.1"/>
    <property type="molecule type" value="Genomic_DNA"/>
</dbReference>
<sequence>MQAAMYIFTFLAVLCAAALGTILLRENRKTGIYDGIDNFRRHIDALSPDARRNVVARQIKNDDSGQSRSPRL</sequence>
<proteinExistence type="predicted"/>
<dbReference type="EMBL" id="CAFBQU010000008">
    <property type="protein sequence ID" value="CAB5062660.1"/>
    <property type="molecule type" value="Genomic_DNA"/>
</dbReference>
<keyword evidence="1" id="KW-0812">Transmembrane</keyword>
<keyword evidence="1" id="KW-0472">Membrane</keyword>
<protein>
    <submittedName>
        <fullName evidence="3">Unannotated protein</fullName>
    </submittedName>
</protein>
<accession>A0A6J7UAY8</accession>
<organism evidence="3">
    <name type="scientific">freshwater metagenome</name>
    <dbReference type="NCBI Taxonomy" id="449393"/>
    <lineage>
        <taxon>unclassified sequences</taxon>
        <taxon>metagenomes</taxon>
        <taxon>ecological metagenomes</taxon>
    </lineage>
</organism>
<evidence type="ECO:0000256" key="1">
    <source>
        <dbReference type="SAM" id="Phobius"/>
    </source>
</evidence>